<accession>A0A0N5AI64</accession>
<evidence type="ECO:0000313" key="2">
    <source>
        <dbReference type="Proteomes" id="UP000046393"/>
    </source>
</evidence>
<proteinExistence type="predicted"/>
<keyword evidence="1" id="KW-1133">Transmembrane helix</keyword>
<keyword evidence="1" id="KW-0812">Transmembrane</keyword>
<feature type="transmembrane region" description="Helical" evidence="1">
    <location>
        <begin position="163"/>
        <end position="186"/>
    </location>
</feature>
<sequence>MSTNLNTQETADEAGNTFAKKLMPHYQTIAYALTLTAVCYLPYKKLWKKYIEVQFTTLQYAFSFGEYLFLRLTYFLNPENVIQHSSCTNDSNGYQMIVGKGAINYTVVIVAFISVATFQIMCFFGLTVSEKWIKYRLSTDNDPMTKLRAILSQQIRSTIENTLYPTFVCYTLASASVWLIIFYMFGIRDSVNKLASRILLYIFDAIILVYFFNQLEDRTDSNQTYRLTTFNILTMPNYNQPVTKLYILR</sequence>
<evidence type="ECO:0000256" key="1">
    <source>
        <dbReference type="SAM" id="Phobius"/>
    </source>
</evidence>
<dbReference type="WBParaSite" id="SMUV_0000409601-mRNA-1">
    <property type="protein sequence ID" value="SMUV_0000409601-mRNA-1"/>
    <property type="gene ID" value="SMUV_0000409601"/>
</dbReference>
<dbReference type="Proteomes" id="UP000046393">
    <property type="component" value="Unplaced"/>
</dbReference>
<reference evidence="3" key="1">
    <citation type="submission" date="2017-02" db="UniProtKB">
        <authorList>
            <consortium name="WormBaseParasite"/>
        </authorList>
    </citation>
    <scope>IDENTIFICATION</scope>
</reference>
<keyword evidence="2" id="KW-1185">Reference proteome</keyword>
<keyword evidence="1" id="KW-0472">Membrane</keyword>
<evidence type="ECO:0000313" key="3">
    <source>
        <dbReference type="WBParaSite" id="SMUV_0000409601-mRNA-1"/>
    </source>
</evidence>
<organism evidence="2 3">
    <name type="scientific">Syphacia muris</name>
    <dbReference type="NCBI Taxonomy" id="451379"/>
    <lineage>
        <taxon>Eukaryota</taxon>
        <taxon>Metazoa</taxon>
        <taxon>Ecdysozoa</taxon>
        <taxon>Nematoda</taxon>
        <taxon>Chromadorea</taxon>
        <taxon>Rhabditida</taxon>
        <taxon>Spirurina</taxon>
        <taxon>Oxyuridomorpha</taxon>
        <taxon>Oxyuroidea</taxon>
        <taxon>Oxyuridae</taxon>
        <taxon>Syphacia</taxon>
    </lineage>
</organism>
<name>A0A0N5AI64_9BILA</name>
<feature type="transmembrane region" description="Helical" evidence="1">
    <location>
        <begin position="102"/>
        <end position="126"/>
    </location>
</feature>
<feature type="transmembrane region" description="Helical" evidence="1">
    <location>
        <begin position="198"/>
        <end position="215"/>
    </location>
</feature>
<protein>
    <submittedName>
        <fullName evidence="3">G protein-coupled receptor</fullName>
    </submittedName>
</protein>
<feature type="transmembrane region" description="Helical" evidence="1">
    <location>
        <begin position="25"/>
        <end position="43"/>
    </location>
</feature>
<dbReference type="AlphaFoldDB" id="A0A0N5AI64"/>